<proteinExistence type="predicted"/>
<accession>A0A1B2ET25</accession>
<dbReference type="KEGG" id="moc:BB934_33585"/>
<sequence length="72" mass="8169">MIRLLERDQDGARGRMLYSQGQRVSPVCRGAKIDPRHRFGAHHLLSFTVNGSEHHLRFLAFLPMPLAAGFLD</sequence>
<gene>
    <name evidence="1" type="ORF">BB934_33585</name>
</gene>
<organism evidence="1">
    <name type="scientific">Microvirga ossetica</name>
    <dbReference type="NCBI Taxonomy" id="1882682"/>
    <lineage>
        <taxon>Bacteria</taxon>
        <taxon>Pseudomonadati</taxon>
        <taxon>Pseudomonadota</taxon>
        <taxon>Alphaproteobacteria</taxon>
        <taxon>Hyphomicrobiales</taxon>
        <taxon>Methylobacteriaceae</taxon>
        <taxon>Microvirga</taxon>
    </lineage>
</organism>
<reference evidence="1" key="1">
    <citation type="submission" date="2016-07" db="EMBL/GenBank/DDBJ databases">
        <title>Microvirga ossetica sp. nov. a new species of rhizobia isolated from root nodules of the legume species Vicia alpestris Steven originated from North Ossetia region in the Caucasus.</title>
        <authorList>
            <person name="Safronova V.I."/>
            <person name="Kuznetsova I.G."/>
            <person name="Sazanova A.L."/>
            <person name="Belimov A."/>
            <person name="Andronov E."/>
            <person name="Osledkin Y.S."/>
            <person name="Onishchuk O.P."/>
            <person name="Kurchak O.N."/>
            <person name="Shaposhnikov A.I."/>
            <person name="Willems A."/>
            <person name="Tikhonovich I.A."/>
        </authorList>
    </citation>
    <scope>NUCLEOTIDE SEQUENCE [LARGE SCALE GENOMIC DNA]</scope>
    <source>
        <strain evidence="1">V5/3M</strain>
        <plasmid evidence="1">unnamed1</plasmid>
    </source>
</reference>
<dbReference type="AlphaFoldDB" id="A0A1B2ET25"/>
<protein>
    <submittedName>
        <fullName evidence="1">Uncharacterized protein</fullName>
    </submittedName>
</protein>
<name>A0A1B2ET25_9HYPH</name>
<geneLocation type="plasmid" evidence="1">
    <name>unnamed1</name>
</geneLocation>
<keyword evidence="1" id="KW-0614">Plasmid</keyword>
<dbReference type="EMBL" id="CP016617">
    <property type="protein sequence ID" value="ANY83128.1"/>
    <property type="molecule type" value="Genomic_DNA"/>
</dbReference>
<evidence type="ECO:0000313" key="1">
    <source>
        <dbReference type="EMBL" id="ANY83128.1"/>
    </source>
</evidence>